<dbReference type="GO" id="GO:0006857">
    <property type="term" value="P:oligopeptide transport"/>
    <property type="evidence" value="ECO:0007669"/>
    <property type="project" value="InterPro"/>
</dbReference>
<dbReference type="Gene3D" id="1.20.1250.20">
    <property type="entry name" value="MFS general substrate transporter like domains"/>
    <property type="match status" value="2"/>
</dbReference>
<feature type="transmembrane region" description="Helical" evidence="7">
    <location>
        <begin position="356"/>
        <end position="375"/>
    </location>
</feature>
<keyword evidence="6" id="KW-0813">Transport</keyword>
<gene>
    <name evidence="8" type="ORF">PYTT_2537</name>
</gene>
<dbReference type="Pfam" id="PF00854">
    <property type="entry name" value="PTR2"/>
    <property type="match status" value="2"/>
</dbReference>
<feature type="transmembrane region" description="Helical" evidence="7">
    <location>
        <begin position="396"/>
        <end position="417"/>
    </location>
</feature>
<accession>A0A1C7PCD7</accession>
<keyword evidence="3 6" id="KW-0812">Transmembrane</keyword>
<dbReference type="AlphaFoldDB" id="A0A1C7PCD7"/>
<dbReference type="PANTHER" id="PTHR11654">
    <property type="entry name" value="OLIGOPEPTIDE TRANSPORTER-RELATED"/>
    <property type="match status" value="1"/>
</dbReference>
<proteinExistence type="inferred from homology"/>
<evidence type="ECO:0000256" key="6">
    <source>
        <dbReference type="RuleBase" id="RU003755"/>
    </source>
</evidence>
<evidence type="ECO:0000256" key="7">
    <source>
        <dbReference type="SAM" id="Phobius"/>
    </source>
</evidence>
<evidence type="ECO:0000256" key="1">
    <source>
        <dbReference type="ARBA" id="ARBA00004141"/>
    </source>
</evidence>
<keyword evidence="4 7" id="KW-1133">Transmembrane helix</keyword>
<feature type="transmembrane region" description="Helical" evidence="7">
    <location>
        <begin position="171"/>
        <end position="192"/>
    </location>
</feature>
<protein>
    <submittedName>
        <fullName evidence="8">Proton-dependent oligopeptide transporter family</fullName>
    </submittedName>
</protein>
<dbReference type="OrthoDB" id="9772725at2"/>
<evidence type="ECO:0000313" key="8">
    <source>
        <dbReference type="EMBL" id="SEI01060.1"/>
    </source>
</evidence>
<evidence type="ECO:0000256" key="4">
    <source>
        <dbReference type="ARBA" id="ARBA00022989"/>
    </source>
</evidence>
<dbReference type="SUPFAM" id="SSF103473">
    <property type="entry name" value="MFS general substrate transporter"/>
    <property type="match status" value="1"/>
</dbReference>
<sequence>MSALPPQTRYIIGNEACERFSYYGMRSILMIYMTQQLLLSEDNAKAIFHGFVALNYTMPLIGAWLADRFLGRYHTILFVSLFYCLGHGILATADMFESIEMHRIILYMGLAIIGMGSGGIKPCVSAFVGDQIRNQDSTLMTRAYAAFYWSINLGSFFSFLVIPAMRDSFGYGWAFGVPGIAMGLATFIFWIGRKRYHIVPPSRKKGGTGFFAVLKTACSSGWNKALALHGEEKVDNAHRMLKVLTVFAFIIPFWSLYEQTATSWVIQGKSMEPLYINLQWLVDGLVWKIGPEEFQSANPIFVMIFVPLLTLAIYPHVGKWGKPICRMGAGIILASVSFAIVAWLQYSLEQGATLSIIWQLIPYCVLTVAEVLVSTTGLEFAYTQAPASMKSITTSFWNLTICLGNLLVVALTCLFPGNAASTGMFLTYSGIALIVGILFLAVVGRMQHKYH</sequence>
<reference evidence="9" key="1">
    <citation type="submission" date="2016-09" db="EMBL/GenBank/DDBJ databases">
        <authorList>
            <person name="Koehorst J."/>
        </authorList>
    </citation>
    <scope>NUCLEOTIDE SEQUENCE [LARGE SCALE GENOMIC DNA]</scope>
</reference>
<evidence type="ECO:0000256" key="2">
    <source>
        <dbReference type="ARBA" id="ARBA00005982"/>
    </source>
</evidence>
<dbReference type="GO" id="GO:0022857">
    <property type="term" value="F:transmembrane transporter activity"/>
    <property type="evidence" value="ECO:0007669"/>
    <property type="project" value="InterPro"/>
</dbReference>
<dbReference type="InterPro" id="IPR018456">
    <property type="entry name" value="PTR2_symporter_CS"/>
</dbReference>
<dbReference type="EMBL" id="LT629973">
    <property type="protein sequence ID" value="SEI01060.1"/>
    <property type="molecule type" value="Genomic_DNA"/>
</dbReference>
<comment type="subcellular location">
    <subcellularLocation>
        <location evidence="1 6">Membrane</location>
        <topology evidence="1 6">Multi-pass membrane protein</topology>
    </subcellularLocation>
</comment>
<name>A0A1C7PCD7_9BACT</name>
<evidence type="ECO:0000313" key="9">
    <source>
        <dbReference type="Proteomes" id="UP000176204"/>
    </source>
</evidence>
<dbReference type="InterPro" id="IPR000109">
    <property type="entry name" value="POT_fam"/>
</dbReference>
<keyword evidence="9" id="KW-1185">Reference proteome</keyword>
<dbReference type="Proteomes" id="UP000176204">
    <property type="component" value="Chromosome I"/>
</dbReference>
<evidence type="ECO:0000256" key="5">
    <source>
        <dbReference type="ARBA" id="ARBA00023136"/>
    </source>
</evidence>
<feature type="transmembrane region" description="Helical" evidence="7">
    <location>
        <begin position="423"/>
        <end position="443"/>
    </location>
</feature>
<organism evidence="8 9">
    <name type="scientific">Akkermansia glycaniphila</name>
    <dbReference type="NCBI Taxonomy" id="1679444"/>
    <lineage>
        <taxon>Bacteria</taxon>
        <taxon>Pseudomonadati</taxon>
        <taxon>Verrucomicrobiota</taxon>
        <taxon>Verrucomicrobiia</taxon>
        <taxon>Verrucomicrobiales</taxon>
        <taxon>Akkermansiaceae</taxon>
        <taxon>Akkermansia</taxon>
    </lineage>
</organism>
<dbReference type="PROSITE" id="PS01022">
    <property type="entry name" value="PTR2_1"/>
    <property type="match status" value="1"/>
</dbReference>
<evidence type="ECO:0000256" key="3">
    <source>
        <dbReference type="ARBA" id="ARBA00022692"/>
    </source>
</evidence>
<dbReference type="KEGG" id="agl:PYTT_2537"/>
<dbReference type="PROSITE" id="PS01023">
    <property type="entry name" value="PTR2_2"/>
    <property type="match status" value="1"/>
</dbReference>
<feature type="transmembrane region" description="Helical" evidence="7">
    <location>
        <begin position="240"/>
        <end position="257"/>
    </location>
</feature>
<dbReference type="STRING" id="1679444.PYTT_2537"/>
<comment type="similarity">
    <text evidence="2 6">Belongs to the major facilitator superfamily. Proton-dependent oligopeptide transporter (POT/PTR) (TC 2.A.17) family.</text>
</comment>
<dbReference type="PATRIC" id="fig|1679444.3.peg.2732"/>
<feature type="transmembrane region" description="Helical" evidence="7">
    <location>
        <begin position="145"/>
        <end position="165"/>
    </location>
</feature>
<dbReference type="RefSeq" id="WP_067775022.1">
    <property type="nucleotide sequence ID" value="NZ_JACVVN010000012.1"/>
</dbReference>
<feature type="transmembrane region" description="Helical" evidence="7">
    <location>
        <begin position="324"/>
        <end position="344"/>
    </location>
</feature>
<feature type="transmembrane region" description="Helical" evidence="7">
    <location>
        <begin position="46"/>
        <end position="66"/>
    </location>
</feature>
<keyword evidence="5 7" id="KW-0472">Membrane</keyword>
<feature type="transmembrane region" description="Helical" evidence="7">
    <location>
        <begin position="104"/>
        <end position="124"/>
    </location>
</feature>
<feature type="transmembrane region" description="Helical" evidence="7">
    <location>
        <begin position="300"/>
        <end position="317"/>
    </location>
</feature>
<feature type="transmembrane region" description="Helical" evidence="7">
    <location>
        <begin position="73"/>
        <end position="92"/>
    </location>
</feature>
<dbReference type="InterPro" id="IPR036259">
    <property type="entry name" value="MFS_trans_sf"/>
</dbReference>
<dbReference type="GO" id="GO:0016020">
    <property type="term" value="C:membrane"/>
    <property type="evidence" value="ECO:0007669"/>
    <property type="project" value="UniProtKB-SubCell"/>
</dbReference>